<keyword evidence="3" id="KW-0804">Transcription</keyword>
<dbReference type="PRINTS" id="PR00455">
    <property type="entry name" value="HTHTETR"/>
</dbReference>
<comment type="caution">
    <text evidence="6">The sequence shown here is derived from an EMBL/GenBank/DDBJ whole genome shotgun (WGS) entry which is preliminary data.</text>
</comment>
<evidence type="ECO:0000256" key="4">
    <source>
        <dbReference type="PROSITE-ProRule" id="PRU00335"/>
    </source>
</evidence>
<dbReference type="Gene3D" id="1.10.10.60">
    <property type="entry name" value="Homeodomain-like"/>
    <property type="match status" value="1"/>
</dbReference>
<evidence type="ECO:0000256" key="2">
    <source>
        <dbReference type="ARBA" id="ARBA00023125"/>
    </source>
</evidence>
<dbReference type="OrthoDB" id="3819648at2"/>
<keyword evidence="2 4" id="KW-0238">DNA-binding</keyword>
<gene>
    <name evidence="6" type="ORF">EG850_02825</name>
</gene>
<dbReference type="PANTHER" id="PTHR30055">
    <property type="entry name" value="HTH-TYPE TRANSCRIPTIONAL REGULATOR RUTR"/>
    <property type="match status" value="1"/>
</dbReference>
<sequence length="176" mass="18119">MAISREQIVDVALGLITAGGLAAFSMRRLADELDVSVNSIYWHVPNKQELLAAVGSAIVAGSVAEGADARTLALTLRQRMLAVRDGAEIVAIARAKHPGAFAPALSIARALEPGLGGMAAQAAEVLTIFVIGATIEEQTRRELELVDAEAAALADLDREAVIALGVDALLAGLSAS</sequence>
<dbReference type="InterPro" id="IPR009057">
    <property type="entry name" value="Homeodomain-like_sf"/>
</dbReference>
<dbReference type="SUPFAM" id="SSF48498">
    <property type="entry name" value="Tetracyclin repressor-like, C-terminal domain"/>
    <property type="match status" value="1"/>
</dbReference>
<dbReference type="InterPro" id="IPR050109">
    <property type="entry name" value="HTH-type_TetR-like_transc_reg"/>
</dbReference>
<dbReference type="EMBL" id="RQVS01000003">
    <property type="protein sequence ID" value="RRJ87811.1"/>
    <property type="molecule type" value="Genomic_DNA"/>
</dbReference>
<feature type="domain" description="HTH tetR-type" evidence="5">
    <location>
        <begin position="2"/>
        <end position="62"/>
    </location>
</feature>
<dbReference type="GO" id="GO:0003700">
    <property type="term" value="F:DNA-binding transcription factor activity"/>
    <property type="evidence" value="ECO:0007669"/>
    <property type="project" value="TreeGrafter"/>
</dbReference>
<proteinExistence type="predicted"/>
<keyword evidence="1" id="KW-0805">Transcription regulation</keyword>
<dbReference type="AlphaFoldDB" id="A0A3P3VYB8"/>
<dbReference type="SUPFAM" id="SSF46689">
    <property type="entry name" value="Homeodomain-like"/>
    <property type="match status" value="1"/>
</dbReference>
<dbReference type="GO" id="GO:0000976">
    <property type="term" value="F:transcription cis-regulatory region binding"/>
    <property type="evidence" value="ECO:0007669"/>
    <property type="project" value="TreeGrafter"/>
</dbReference>
<evidence type="ECO:0000313" key="6">
    <source>
        <dbReference type="EMBL" id="RRJ87811.1"/>
    </source>
</evidence>
<protein>
    <submittedName>
        <fullName evidence="6">TetR family transcriptional regulator</fullName>
    </submittedName>
</protein>
<dbReference type="Proteomes" id="UP000274391">
    <property type="component" value="Unassembled WGS sequence"/>
</dbReference>
<dbReference type="InterPro" id="IPR001647">
    <property type="entry name" value="HTH_TetR"/>
</dbReference>
<evidence type="ECO:0000256" key="1">
    <source>
        <dbReference type="ARBA" id="ARBA00023015"/>
    </source>
</evidence>
<dbReference type="RefSeq" id="WP_124969672.1">
    <property type="nucleotide sequence ID" value="NZ_RQVS01000003.1"/>
</dbReference>
<accession>A0A3P3VYB8</accession>
<name>A0A3P3VYB8_9MICO</name>
<keyword evidence="7" id="KW-1185">Reference proteome</keyword>
<dbReference type="Gene3D" id="1.10.357.10">
    <property type="entry name" value="Tetracycline Repressor, domain 2"/>
    <property type="match status" value="1"/>
</dbReference>
<dbReference type="InterPro" id="IPR036271">
    <property type="entry name" value="Tet_transcr_reg_TetR-rel_C_sf"/>
</dbReference>
<evidence type="ECO:0000256" key="3">
    <source>
        <dbReference type="ARBA" id="ARBA00023163"/>
    </source>
</evidence>
<feature type="DNA-binding region" description="H-T-H motif" evidence="4">
    <location>
        <begin position="25"/>
        <end position="44"/>
    </location>
</feature>
<evidence type="ECO:0000259" key="5">
    <source>
        <dbReference type="PROSITE" id="PS50977"/>
    </source>
</evidence>
<dbReference type="Pfam" id="PF00440">
    <property type="entry name" value="TetR_N"/>
    <property type="match status" value="1"/>
</dbReference>
<evidence type="ECO:0000313" key="7">
    <source>
        <dbReference type="Proteomes" id="UP000274391"/>
    </source>
</evidence>
<reference evidence="6 7" key="1">
    <citation type="submission" date="2018-11" db="EMBL/GenBank/DDBJ databases">
        <title>YIM 102482-1 draft genome.</title>
        <authorList>
            <person name="Li G."/>
            <person name="Jiang Y."/>
        </authorList>
    </citation>
    <scope>NUCLEOTIDE SEQUENCE [LARGE SCALE GENOMIC DNA]</scope>
    <source>
        <strain evidence="6 7">YIM 102482-1</strain>
    </source>
</reference>
<dbReference type="PANTHER" id="PTHR30055:SF151">
    <property type="entry name" value="TRANSCRIPTIONAL REGULATORY PROTEIN"/>
    <property type="match status" value="1"/>
</dbReference>
<dbReference type="PROSITE" id="PS50977">
    <property type="entry name" value="HTH_TETR_2"/>
    <property type="match status" value="1"/>
</dbReference>
<organism evidence="6 7">
    <name type="scientific">Gulosibacter macacae</name>
    <dbReference type="NCBI Taxonomy" id="2488791"/>
    <lineage>
        <taxon>Bacteria</taxon>
        <taxon>Bacillati</taxon>
        <taxon>Actinomycetota</taxon>
        <taxon>Actinomycetes</taxon>
        <taxon>Micrococcales</taxon>
        <taxon>Microbacteriaceae</taxon>
        <taxon>Gulosibacter</taxon>
    </lineage>
</organism>